<reference evidence="1" key="1">
    <citation type="submission" date="2022-02" db="EMBL/GenBank/DDBJ databases">
        <title>Plant Genome Project.</title>
        <authorList>
            <person name="Zhang R.-G."/>
        </authorList>
    </citation>
    <scope>NUCLEOTIDE SEQUENCE</scope>
    <source>
        <strain evidence="1">AT1</strain>
    </source>
</reference>
<organism evidence="1 2">
    <name type="scientific">Rhododendron molle</name>
    <name type="common">Chinese azalea</name>
    <name type="synonym">Azalea mollis</name>
    <dbReference type="NCBI Taxonomy" id="49168"/>
    <lineage>
        <taxon>Eukaryota</taxon>
        <taxon>Viridiplantae</taxon>
        <taxon>Streptophyta</taxon>
        <taxon>Embryophyta</taxon>
        <taxon>Tracheophyta</taxon>
        <taxon>Spermatophyta</taxon>
        <taxon>Magnoliopsida</taxon>
        <taxon>eudicotyledons</taxon>
        <taxon>Gunneridae</taxon>
        <taxon>Pentapetalae</taxon>
        <taxon>asterids</taxon>
        <taxon>Ericales</taxon>
        <taxon>Ericaceae</taxon>
        <taxon>Ericoideae</taxon>
        <taxon>Rhodoreae</taxon>
        <taxon>Rhododendron</taxon>
    </lineage>
</organism>
<evidence type="ECO:0000313" key="2">
    <source>
        <dbReference type="Proteomes" id="UP001062846"/>
    </source>
</evidence>
<keyword evidence="2" id="KW-1185">Reference proteome</keyword>
<comment type="caution">
    <text evidence="1">The sequence shown here is derived from an EMBL/GenBank/DDBJ whole genome shotgun (WGS) entry which is preliminary data.</text>
</comment>
<accession>A0ACC0LMN8</accession>
<protein>
    <submittedName>
        <fullName evidence="1">Uncharacterized protein</fullName>
    </submittedName>
</protein>
<name>A0ACC0LMN8_RHOML</name>
<evidence type="ECO:0000313" key="1">
    <source>
        <dbReference type="EMBL" id="KAI8529801.1"/>
    </source>
</evidence>
<gene>
    <name evidence="1" type="ORF">RHMOL_Rhmol11G0002000</name>
</gene>
<dbReference type="Proteomes" id="UP001062846">
    <property type="component" value="Chromosome 11"/>
</dbReference>
<sequence length="94" mass="9757">MRSKAALAFPNLDFSKFEIDNEEGPSCLDGGQKEEEEGDDAVSKDTSIPSSSIASLLQTPKKVSFSLETPAPAVTPHGPSSGDGQAIDSSTPGF</sequence>
<dbReference type="EMBL" id="CM046398">
    <property type="protein sequence ID" value="KAI8529801.1"/>
    <property type="molecule type" value="Genomic_DNA"/>
</dbReference>
<proteinExistence type="predicted"/>